<dbReference type="EMBL" id="KQ947432">
    <property type="protein sequence ID" value="KUJ09431.1"/>
    <property type="molecule type" value="Genomic_DNA"/>
</dbReference>
<keyword evidence="2" id="KW-1185">Reference proteome</keyword>
<organism evidence="1 2">
    <name type="scientific">Mollisia scopiformis</name>
    <name type="common">Conifer needle endophyte fungus</name>
    <name type="synonym">Phialocephala scopiformis</name>
    <dbReference type="NCBI Taxonomy" id="149040"/>
    <lineage>
        <taxon>Eukaryota</taxon>
        <taxon>Fungi</taxon>
        <taxon>Dikarya</taxon>
        <taxon>Ascomycota</taxon>
        <taxon>Pezizomycotina</taxon>
        <taxon>Leotiomycetes</taxon>
        <taxon>Helotiales</taxon>
        <taxon>Mollisiaceae</taxon>
        <taxon>Mollisia</taxon>
    </lineage>
</organism>
<evidence type="ECO:0000313" key="1">
    <source>
        <dbReference type="EMBL" id="KUJ09431.1"/>
    </source>
</evidence>
<sequence length="102" mass="11537">MGKAPDQAFFRSCLCSAHLSSLRSLESCNLACLLSFLFSGTSRPVLPPNLIRFAHPTSLPYLLVLYPRRSTILKSEALRKSSTSRILRSRLYPPDRIWQDVV</sequence>
<name>A0A132BAM0_MOLSC</name>
<dbReference type="KEGG" id="psco:LY89DRAFT_690445"/>
<accession>A0A132BAM0</accession>
<protein>
    <submittedName>
        <fullName evidence="1">Uncharacterized protein</fullName>
    </submittedName>
</protein>
<dbReference type="RefSeq" id="XP_018063786.1">
    <property type="nucleotide sequence ID" value="XM_018216102.1"/>
</dbReference>
<evidence type="ECO:0000313" key="2">
    <source>
        <dbReference type="Proteomes" id="UP000070700"/>
    </source>
</evidence>
<dbReference type="GeneID" id="28825828"/>
<proteinExistence type="predicted"/>
<reference evidence="1 2" key="1">
    <citation type="submission" date="2015-10" db="EMBL/GenBank/DDBJ databases">
        <title>Full genome of DAOMC 229536 Phialocephala scopiformis, a fungal endophyte of spruce producing the potent anti-insectan compound rugulosin.</title>
        <authorList>
            <consortium name="DOE Joint Genome Institute"/>
            <person name="Walker A.K."/>
            <person name="Frasz S.L."/>
            <person name="Seifert K.A."/>
            <person name="Miller J.D."/>
            <person name="Mondo S.J."/>
            <person name="Labutti K."/>
            <person name="Lipzen A."/>
            <person name="Dockter R."/>
            <person name="Kennedy M."/>
            <person name="Grigoriev I.V."/>
            <person name="Spatafora J.W."/>
        </authorList>
    </citation>
    <scope>NUCLEOTIDE SEQUENCE [LARGE SCALE GENOMIC DNA]</scope>
    <source>
        <strain evidence="1 2">CBS 120377</strain>
    </source>
</reference>
<dbReference type="InParanoid" id="A0A132BAM0"/>
<dbReference type="AlphaFoldDB" id="A0A132BAM0"/>
<dbReference type="Proteomes" id="UP000070700">
    <property type="component" value="Unassembled WGS sequence"/>
</dbReference>
<gene>
    <name evidence="1" type="ORF">LY89DRAFT_690445</name>
</gene>